<accession>A0ABX1LQ90</accession>
<feature type="domain" description="Protein kinase" evidence="10">
    <location>
        <begin position="12"/>
        <end position="280"/>
    </location>
</feature>
<keyword evidence="2" id="KW-0723">Serine/threonine-protein kinase</keyword>
<dbReference type="Pfam" id="PF00069">
    <property type="entry name" value="Pkinase"/>
    <property type="match status" value="1"/>
</dbReference>
<dbReference type="SUPFAM" id="SSF56112">
    <property type="entry name" value="Protein kinase-like (PK-like)"/>
    <property type="match status" value="1"/>
</dbReference>
<evidence type="ECO:0000256" key="2">
    <source>
        <dbReference type="ARBA" id="ARBA00022527"/>
    </source>
</evidence>
<dbReference type="Gene3D" id="3.40.50.300">
    <property type="entry name" value="P-loop containing nucleotide triphosphate hydrolases"/>
    <property type="match status" value="1"/>
</dbReference>
<dbReference type="CDD" id="cd14014">
    <property type="entry name" value="STKc_PknB_like"/>
    <property type="match status" value="1"/>
</dbReference>
<dbReference type="SUPFAM" id="SSF52540">
    <property type="entry name" value="P-loop containing nucleoside triphosphate hydrolases"/>
    <property type="match status" value="1"/>
</dbReference>
<evidence type="ECO:0000256" key="4">
    <source>
        <dbReference type="ARBA" id="ARBA00022741"/>
    </source>
</evidence>
<evidence type="ECO:0000313" key="12">
    <source>
        <dbReference type="Proteomes" id="UP000738376"/>
    </source>
</evidence>
<dbReference type="Pfam" id="PF14516">
    <property type="entry name" value="AAA_35"/>
    <property type="match status" value="1"/>
</dbReference>
<evidence type="ECO:0000256" key="1">
    <source>
        <dbReference type="ARBA" id="ARBA00012513"/>
    </source>
</evidence>
<dbReference type="EMBL" id="JAAVJL010000001">
    <property type="protein sequence ID" value="NMF58283.1"/>
    <property type="molecule type" value="Genomic_DNA"/>
</dbReference>
<evidence type="ECO:0000313" key="11">
    <source>
        <dbReference type="EMBL" id="NMF58283.1"/>
    </source>
</evidence>
<keyword evidence="4 9" id="KW-0547">Nucleotide-binding</keyword>
<keyword evidence="12" id="KW-1185">Reference proteome</keyword>
<dbReference type="InterPro" id="IPR027417">
    <property type="entry name" value="P-loop_NTPase"/>
</dbReference>
<keyword evidence="3" id="KW-0808">Transferase</keyword>
<evidence type="ECO:0000256" key="8">
    <source>
        <dbReference type="ARBA" id="ARBA00048679"/>
    </source>
</evidence>
<evidence type="ECO:0000256" key="6">
    <source>
        <dbReference type="ARBA" id="ARBA00022840"/>
    </source>
</evidence>
<gene>
    <name evidence="11" type="ORF">HC246_09680</name>
</gene>
<keyword evidence="6 9" id="KW-0067">ATP-binding</keyword>
<proteinExistence type="predicted"/>
<dbReference type="SMART" id="SM00220">
    <property type="entry name" value="S_TKc"/>
    <property type="match status" value="1"/>
</dbReference>
<sequence length="638" mass="72346">MTNNESVLAGRYEIISPLGGGGFGQTFLAKDNQLPDFPLCVVKQLKPKFASPQDLEIAKRLFDREAKTLHYLGNHDQIPRLFAHLEQNGEFYLVQELVDGHTLDHEIIDEQPWSQDEVLIFLQDILQVLAFVHRSQVIHRDIKPANLMRRNSDRKIILIDFGAVKALGTKTTPQGSDAQTTSQTLVIGSLGYMPCEQIAGHPQFSSDIYAVGMVCIQALTGIKDCLKIPKDRDTNELVWQNLVDSISPKLISLLDKMVRYDYRQRYEDGASALDALSNLLSNSNKTTILRNSDLQHHLEEPDGQVATNSIFYVNRPPVEQDCYEAIEKNGALIRIKAPRQMGKSSLMCKILHYANQKGCQAVSLNFQSADSSVFADLDKFLRWFCANVGRQLKLKTKISDSWDDIFGSKDNCTAYFEDFVLPNIDGALALSLDEVDLIFQYRVIAEDFFGLLRAWHEAAKSDDLWKRLRLIVVHSQEVYIPLNINQSPFNVGLPIELREFSQAQVSDLVDRHRLDWTDAQIEKLMAMLGGHPYLVRVALYYIARNSANLDYMLSTAPTEAGIYSDHLRRHLWNLEQNPKLAKAMKKVVSSSAPVRLPSEETFKLDSMGLTLRQGNDVIPRCNLYQIYFSDRLEVGDHL</sequence>
<dbReference type="Gene3D" id="3.30.200.20">
    <property type="entry name" value="Phosphorylase Kinase, domain 1"/>
    <property type="match status" value="1"/>
</dbReference>
<keyword evidence="5 11" id="KW-0418">Kinase</keyword>
<comment type="caution">
    <text evidence="11">The sequence shown here is derived from an EMBL/GenBank/DDBJ whole genome shotgun (WGS) entry which is preliminary data.</text>
</comment>
<dbReference type="Proteomes" id="UP000738376">
    <property type="component" value="Unassembled WGS sequence"/>
</dbReference>
<dbReference type="PANTHER" id="PTHR24363:SF0">
    <property type="entry name" value="SERINE_THREONINE KINASE LIKE DOMAIN CONTAINING 1"/>
    <property type="match status" value="1"/>
</dbReference>
<dbReference type="InterPro" id="IPR017441">
    <property type="entry name" value="Protein_kinase_ATP_BS"/>
</dbReference>
<evidence type="ECO:0000256" key="9">
    <source>
        <dbReference type="PROSITE-ProRule" id="PRU10141"/>
    </source>
</evidence>
<dbReference type="PANTHER" id="PTHR24363">
    <property type="entry name" value="SERINE/THREONINE PROTEIN KINASE"/>
    <property type="match status" value="1"/>
</dbReference>
<dbReference type="GO" id="GO:0016301">
    <property type="term" value="F:kinase activity"/>
    <property type="evidence" value="ECO:0007669"/>
    <property type="project" value="UniProtKB-KW"/>
</dbReference>
<dbReference type="Gene3D" id="1.10.510.10">
    <property type="entry name" value="Transferase(Phosphotransferase) domain 1"/>
    <property type="match status" value="1"/>
</dbReference>
<evidence type="ECO:0000256" key="7">
    <source>
        <dbReference type="ARBA" id="ARBA00047899"/>
    </source>
</evidence>
<comment type="catalytic activity">
    <reaction evidence="8">
        <text>L-seryl-[protein] + ATP = O-phospho-L-seryl-[protein] + ADP + H(+)</text>
        <dbReference type="Rhea" id="RHEA:17989"/>
        <dbReference type="Rhea" id="RHEA-COMP:9863"/>
        <dbReference type="Rhea" id="RHEA-COMP:11604"/>
        <dbReference type="ChEBI" id="CHEBI:15378"/>
        <dbReference type="ChEBI" id="CHEBI:29999"/>
        <dbReference type="ChEBI" id="CHEBI:30616"/>
        <dbReference type="ChEBI" id="CHEBI:83421"/>
        <dbReference type="ChEBI" id="CHEBI:456216"/>
        <dbReference type="EC" id="2.7.11.1"/>
    </reaction>
</comment>
<protein>
    <recommendedName>
        <fullName evidence="1">non-specific serine/threonine protein kinase</fullName>
        <ecNumber evidence="1">2.7.11.1</ecNumber>
    </recommendedName>
</protein>
<dbReference type="PROSITE" id="PS50011">
    <property type="entry name" value="PROTEIN_KINASE_DOM"/>
    <property type="match status" value="1"/>
</dbReference>
<evidence type="ECO:0000256" key="3">
    <source>
        <dbReference type="ARBA" id="ARBA00022679"/>
    </source>
</evidence>
<dbReference type="RefSeq" id="WP_169363208.1">
    <property type="nucleotide sequence ID" value="NZ_JAAVJL010000001.1"/>
</dbReference>
<evidence type="ECO:0000259" key="10">
    <source>
        <dbReference type="PROSITE" id="PS50011"/>
    </source>
</evidence>
<feature type="binding site" evidence="9">
    <location>
        <position position="43"/>
    </location>
    <ligand>
        <name>ATP</name>
        <dbReference type="ChEBI" id="CHEBI:30616"/>
    </ligand>
</feature>
<name>A0ABX1LQ90_9CYAN</name>
<evidence type="ECO:0000256" key="5">
    <source>
        <dbReference type="ARBA" id="ARBA00022777"/>
    </source>
</evidence>
<dbReference type="EC" id="2.7.11.1" evidence="1"/>
<dbReference type="PROSITE" id="PS00107">
    <property type="entry name" value="PROTEIN_KINASE_ATP"/>
    <property type="match status" value="1"/>
</dbReference>
<dbReference type="InterPro" id="IPR011009">
    <property type="entry name" value="Kinase-like_dom_sf"/>
</dbReference>
<comment type="catalytic activity">
    <reaction evidence="7">
        <text>L-threonyl-[protein] + ATP = O-phospho-L-threonyl-[protein] + ADP + H(+)</text>
        <dbReference type="Rhea" id="RHEA:46608"/>
        <dbReference type="Rhea" id="RHEA-COMP:11060"/>
        <dbReference type="Rhea" id="RHEA-COMP:11605"/>
        <dbReference type="ChEBI" id="CHEBI:15378"/>
        <dbReference type="ChEBI" id="CHEBI:30013"/>
        <dbReference type="ChEBI" id="CHEBI:30616"/>
        <dbReference type="ChEBI" id="CHEBI:61977"/>
        <dbReference type="ChEBI" id="CHEBI:456216"/>
        <dbReference type="EC" id="2.7.11.1"/>
    </reaction>
</comment>
<reference evidence="11 12" key="1">
    <citation type="submission" date="2020-03" db="EMBL/GenBank/DDBJ databases">
        <title>Draft Genome Sequence of 2-Methylisoborneol Producing Pseudanabaena yagii Strain GIHE-NHR1 Isolated from North Han River in South Korea.</title>
        <authorList>
            <person name="Jeong J."/>
        </authorList>
    </citation>
    <scope>NUCLEOTIDE SEQUENCE [LARGE SCALE GENOMIC DNA]</scope>
    <source>
        <strain evidence="11 12">GIHE-NHR1</strain>
    </source>
</reference>
<organism evidence="11 12">
    <name type="scientific">Pseudanabaena yagii GIHE-NHR1</name>
    <dbReference type="NCBI Taxonomy" id="2722753"/>
    <lineage>
        <taxon>Bacteria</taxon>
        <taxon>Bacillati</taxon>
        <taxon>Cyanobacteriota</taxon>
        <taxon>Cyanophyceae</taxon>
        <taxon>Pseudanabaenales</taxon>
        <taxon>Pseudanabaenaceae</taxon>
        <taxon>Pseudanabaena</taxon>
        <taxon>Pseudanabaena yagii</taxon>
    </lineage>
</organism>
<dbReference type="InterPro" id="IPR000719">
    <property type="entry name" value="Prot_kinase_dom"/>
</dbReference>